<evidence type="ECO:0000313" key="2">
    <source>
        <dbReference type="Proteomes" id="UP001164746"/>
    </source>
</evidence>
<proteinExistence type="predicted"/>
<dbReference type="EMBL" id="CP111015">
    <property type="protein sequence ID" value="WAR03823.1"/>
    <property type="molecule type" value="Genomic_DNA"/>
</dbReference>
<gene>
    <name evidence="1" type="ORF">MAR_010381</name>
</gene>
<organism evidence="1 2">
    <name type="scientific">Mya arenaria</name>
    <name type="common">Soft-shell clam</name>
    <dbReference type="NCBI Taxonomy" id="6604"/>
    <lineage>
        <taxon>Eukaryota</taxon>
        <taxon>Metazoa</taxon>
        <taxon>Spiralia</taxon>
        <taxon>Lophotrochozoa</taxon>
        <taxon>Mollusca</taxon>
        <taxon>Bivalvia</taxon>
        <taxon>Autobranchia</taxon>
        <taxon>Heteroconchia</taxon>
        <taxon>Euheterodonta</taxon>
        <taxon>Imparidentia</taxon>
        <taxon>Neoheterodontei</taxon>
        <taxon>Myida</taxon>
        <taxon>Myoidea</taxon>
        <taxon>Myidae</taxon>
        <taxon>Mya</taxon>
    </lineage>
</organism>
<dbReference type="Proteomes" id="UP001164746">
    <property type="component" value="Chromosome 4"/>
</dbReference>
<reference evidence="1" key="1">
    <citation type="submission" date="2022-11" db="EMBL/GenBank/DDBJ databases">
        <title>Centuries of genome instability and evolution in soft-shell clam transmissible cancer (bioRxiv).</title>
        <authorList>
            <person name="Hart S.F.M."/>
            <person name="Yonemitsu M.A."/>
            <person name="Giersch R.M."/>
            <person name="Beal B.F."/>
            <person name="Arriagada G."/>
            <person name="Davis B.W."/>
            <person name="Ostrander E.A."/>
            <person name="Goff S.P."/>
            <person name="Metzger M.J."/>
        </authorList>
    </citation>
    <scope>NUCLEOTIDE SEQUENCE</scope>
    <source>
        <strain evidence="1">MELC-2E11</strain>
        <tissue evidence="1">Siphon/mantle</tissue>
    </source>
</reference>
<evidence type="ECO:0000313" key="1">
    <source>
        <dbReference type="EMBL" id="WAR03823.1"/>
    </source>
</evidence>
<keyword evidence="2" id="KW-1185">Reference proteome</keyword>
<accession>A0ABY7E1E1</accession>
<protein>
    <submittedName>
        <fullName evidence="1">Uncharacterized protein</fullName>
    </submittedName>
</protein>
<name>A0ABY7E1E1_MYAAR</name>
<sequence>MKSPRLGVREVDVGITAVPHGPVEDAIEGRQIAEHISGRLKVCMELVQVVRTTSSCPRSPVIPARTR</sequence>